<organism evidence="11 12">
    <name type="scientific">Frigoriglobus tundricola</name>
    <dbReference type="NCBI Taxonomy" id="2774151"/>
    <lineage>
        <taxon>Bacteria</taxon>
        <taxon>Pseudomonadati</taxon>
        <taxon>Planctomycetota</taxon>
        <taxon>Planctomycetia</taxon>
        <taxon>Gemmatales</taxon>
        <taxon>Gemmataceae</taxon>
        <taxon>Frigoriglobus</taxon>
    </lineage>
</organism>
<dbReference type="Proteomes" id="UP000503447">
    <property type="component" value="Chromosome"/>
</dbReference>
<proteinExistence type="predicted"/>
<accession>A0A6M5Z5D4</accession>
<dbReference type="KEGG" id="ftj:FTUN_8286"/>
<dbReference type="PANTHER" id="PTHR43790:SF3">
    <property type="entry name" value="D-ALLOSE IMPORT ATP-BINDING PROTEIN ALSA-RELATED"/>
    <property type="match status" value="1"/>
</dbReference>
<dbReference type="FunFam" id="3.40.50.300:FF:000127">
    <property type="entry name" value="Ribose import ATP-binding protein RbsA"/>
    <property type="match status" value="1"/>
</dbReference>
<dbReference type="GO" id="GO:0005524">
    <property type="term" value="F:ATP binding"/>
    <property type="evidence" value="ECO:0007669"/>
    <property type="project" value="UniProtKB-KW"/>
</dbReference>
<protein>
    <submittedName>
        <fullName evidence="11">Ribose import ATP-binding protein RbsA</fullName>
    </submittedName>
</protein>
<dbReference type="InterPro" id="IPR003593">
    <property type="entry name" value="AAA+_ATPase"/>
</dbReference>
<dbReference type="RefSeq" id="WP_171475359.1">
    <property type="nucleotide sequence ID" value="NZ_CP053452.2"/>
</dbReference>
<dbReference type="Pfam" id="PF00005">
    <property type="entry name" value="ABC_tran"/>
    <property type="match status" value="2"/>
</dbReference>
<dbReference type="Gene3D" id="3.40.50.300">
    <property type="entry name" value="P-loop containing nucleotide triphosphate hydrolases"/>
    <property type="match status" value="2"/>
</dbReference>
<feature type="domain" description="ABC transporter" evidence="10">
    <location>
        <begin position="6"/>
        <end position="245"/>
    </location>
</feature>
<evidence type="ECO:0000259" key="10">
    <source>
        <dbReference type="PROSITE" id="PS50893"/>
    </source>
</evidence>
<evidence type="ECO:0000256" key="1">
    <source>
        <dbReference type="ARBA" id="ARBA00004202"/>
    </source>
</evidence>
<keyword evidence="9" id="KW-0472">Membrane</keyword>
<feature type="domain" description="ABC transporter" evidence="10">
    <location>
        <begin position="261"/>
        <end position="502"/>
    </location>
</feature>
<keyword evidence="12" id="KW-1185">Reference proteome</keyword>
<keyword evidence="7 11" id="KW-0067">ATP-binding</keyword>
<evidence type="ECO:0000256" key="8">
    <source>
        <dbReference type="ARBA" id="ARBA00022967"/>
    </source>
</evidence>
<reference evidence="12" key="1">
    <citation type="submission" date="2020-05" db="EMBL/GenBank/DDBJ databases">
        <title>Frigoriglobus tundricola gen. nov., sp. nov., a psychrotolerant cellulolytic planctomycete of the family Gemmataceae with two divergent copies of 16S rRNA gene.</title>
        <authorList>
            <person name="Kulichevskaya I.S."/>
            <person name="Ivanova A.A."/>
            <person name="Naumoff D.G."/>
            <person name="Beletsky A.V."/>
            <person name="Rijpstra W.I.C."/>
            <person name="Sinninghe Damste J.S."/>
            <person name="Mardanov A.V."/>
            <person name="Ravin N.V."/>
            <person name="Dedysh S.N."/>
        </authorList>
    </citation>
    <scope>NUCLEOTIDE SEQUENCE [LARGE SCALE GENOMIC DNA]</scope>
    <source>
        <strain evidence="12">PL17</strain>
    </source>
</reference>
<dbReference type="AlphaFoldDB" id="A0A6M5Z5D4"/>
<dbReference type="EMBL" id="CP053452">
    <property type="protein sequence ID" value="QJX00654.1"/>
    <property type="molecule type" value="Genomic_DNA"/>
</dbReference>
<keyword evidence="6" id="KW-0547">Nucleotide-binding</keyword>
<keyword evidence="3" id="KW-1003">Cell membrane</keyword>
<keyword evidence="5" id="KW-0677">Repeat</keyword>
<comment type="subcellular location">
    <subcellularLocation>
        <location evidence="1">Cell membrane</location>
        <topology evidence="1">Peripheral membrane protein</topology>
    </subcellularLocation>
</comment>
<dbReference type="InterPro" id="IPR003439">
    <property type="entry name" value="ABC_transporter-like_ATP-bd"/>
</dbReference>
<dbReference type="InterPro" id="IPR050107">
    <property type="entry name" value="ABC_carbohydrate_import_ATPase"/>
</dbReference>
<evidence type="ECO:0000313" key="12">
    <source>
        <dbReference type="Proteomes" id="UP000503447"/>
    </source>
</evidence>
<dbReference type="SUPFAM" id="SSF52540">
    <property type="entry name" value="P-loop containing nucleoside triphosphate hydrolases"/>
    <property type="match status" value="2"/>
</dbReference>
<evidence type="ECO:0000256" key="7">
    <source>
        <dbReference type="ARBA" id="ARBA00022840"/>
    </source>
</evidence>
<evidence type="ECO:0000256" key="3">
    <source>
        <dbReference type="ARBA" id="ARBA00022475"/>
    </source>
</evidence>
<dbReference type="SMART" id="SM00382">
    <property type="entry name" value="AAA"/>
    <property type="match status" value="2"/>
</dbReference>
<dbReference type="PROSITE" id="PS50893">
    <property type="entry name" value="ABC_TRANSPORTER_2"/>
    <property type="match status" value="2"/>
</dbReference>
<evidence type="ECO:0000256" key="6">
    <source>
        <dbReference type="ARBA" id="ARBA00022741"/>
    </source>
</evidence>
<evidence type="ECO:0000313" key="11">
    <source>
        <dbReference type="EMBL" id="QJX00654.1"/>
    </source>
</evidence>
<gene>
    <name evidence="11" type="ORF">FTUN_8286</name>
</gene>
<evidence type="ECO:0000256" key="9">
    <source>
        <dbReference type="ARBA" id="ARBA00023136"/>
    </source>
</evidence>
<dbReference type="CDD" id="cd03216">
    <property type="entry name" value="ABC_Carb_Monos_I"/>
    <property type="match status" value="1"/>
</dbReference>
<keyword evidence="2" id="KW-0813">Transport</keyword>
<keyword evidence="4" id="KW-0762">Sugar transport</keyword>
<keyword evidence="8" id="KW-1278">Translocase</keyword>
<dbReference type="InterPro" id="IPR027417">
    <property type="entry name" value="P-loop_NTPase"/>
</dbReference>
<sequence>MPTLRLEVTGARKQFPGVLALDGVSITVGSGEVLAVVGENGAGKSTLMKIVAGVYTPDAGEVKLDGRPVRFTGPGDAIVAGVILIHQELNLAENLTVADNLFLGREDTRGGALRVLNRRTMGDRAAALLARVGLPAALASARVENLPPGEKQLVEIARALGTEVRLLIMDEPTSSLTQKETEQLYRVIDALRADGVSVLYISHRLAEVKRVADRVTVLRDGRNAGELAKAEITHDNMVRLMVGRDLTQFYPKVHRTGTGGAPVLKLSGVRYRGGPETPATLEIRAGEILGMAGLVGAGRTELSEAVFGVRPLVAGELVLNGTPIRIASPVDAIAAGVLLVPEDRRLHGLVLPESVGFNLSLPNLDKLGSLLGLKRRAETALHRTWIDRLRVRTPNAAQPVGLLSGGNQQKVVYGKWLARDPKVLILDEPTRGVDVGAKAEIYALVDELVGKGVAVWMITSDMEELLGMSDRVVVMHEGMVAGELAGAKLTEEAVMRLATGGTGT</sequence>
<evidence type="ECO:0000256" key="4">
    <source>
        <dbReference type="ARBA" id="ARBA00022597"/>
    </source>
</evidence>
<dbReference type="GO" id="GO:0005886">
    <property type="term" value="C:plasma membrane"/>
    <property type="evidence" value="ECO:0007669"/>
    <property type="project" value="UniProtKB-SubCell"/>
</dbReference>
<evidence type="ECO:0000256" key="5">
    <source>
        <dbReference type="ARBA" id="ARBA00022737"/>
    </source>
</evidence>
<dbReference type="PANTHER" id="PTHR43790">
    <property type="entry name" value="CARBOHYDRATE TRANSPORT ATP-BINDING PROTEIN MG119-RELATED"/>
    <property type="match status" value="1"/>
</dbReference>
<dbReference type="GO" id="GO:0016887">
    <property type="term" value="F:ATP hydrolysis activity"/>
    <property type="evidence" value="ECO:0007669"/>
    <property type="project" value="InterPro"/>
</dbReference>
<evidence type="ECO:0000256" key="2">
    <source>
        <dbReference type="ARBA" id="ARBA00022448"/>
    </source>
</evidence>
<dbReference type="CDD" id="cd03215">
    <property type="entry name" value="ABC_Carb_Monos_II"/>
    <property type="match status" value="1"/>
</dbReference>
<name>A0A6M5Z5D4_9BACT</name>